<accession>A0AAQ3TEZ6</accession>
<evidence type="ECO:0000256" key="1">
    <source>
        <dbReference type="SAM" id="MobiDB-lite"/>
    </source>
</evidence>
<evidence type="ECO:0000313" key="2">
    <source>
        <dbReference type="EMBL" id="WVZ72293.1"/>
    </source>
</evidence>
<name>A0AAQ3TEZ6_PASNO</name>
<proteinExistence type="predicted"/>
<organism evidence="2 3">
    <name type="scientific">Paspalum notatum var. saurae</name>
    <dbReference type="NCBI Taxonomy" id="547442"/>
    <lineage>
        <taxon>Eukaryota</taxon>
        <taxon>Viridiplantae</taxon>
        <taxon>Streptophyta</taxon>
        <taxon>Embryophyta</taxon>
        <taxon>Tracheophyta</taxon>
        <taxon>Spermatophyta</taxon>
        <taxon>Magnoliopsida</taxon>
        <taxon>Liliopsida</taxon>
        <taxon>Poales</taxon>
        <taxon>Poaceae</taxon>
        <taxon>PACMAD clade</taxon>
        <taxon>Panicoideae</taxon>
        <taxon>Andropogonodae</taxon>
        <taxon>Paspaleae</taxon>
        <taxon>Paspalinae</taxon>
        <taxon>Paspalum</taxon>
    </lineage>
</organism>
<feature type="region of interest" description="Disordered" evidence="1">
    <location>
        <begin position="361"/>
        <end position="389"/>
    </location>
</feature>
<evidence type="ECO:0000313" key="3">
    <source>
        <dbReference type="Proteomes" id="UP001341281"/>
    </source>
</evidence>
<dbReference type="Proteomes" id="UP001341281">
    <property type="component" value="Chromosome 04"/>
</dbReference>
<sequence>MNSKTSALNSWPWGSMLEQQVMIFMRQRWRTFRSASHSAAKLLVDPDCATIPKNTSAQIDVRVTTGDLDRRLLFFSTSGMEHGGMVPSNKLRSSNSCTSDMQFSILSGMVPDNWFPDRISWLRFAKLPTSVGSGPDNELTDKSKQLTTERVVAKNQILELAAVRKGSDEFPPLIIVRFQPVGSQVEISEMLQLPQIRRQISSKAICLKVNYCEGRKIGDRRWDSSTEFVGREVKNLHPGESISNFQTSCCILATRFPAWKGCTEIVEAHPRACYPRERGPEGLECCRAQVGSDPRAGLLTDQGTSRMRGYLVILLWHPSGRCCPMRGSEDLNTPREGVVAEVKRLQTRQVADACRDVPMEPVGAQVQGPQGGEVADGQGEDTGEPVGGQAQSHHLAAAARHALPAADAGGAVPGGQRTGVSASEPCLESKQSAGLVADAAVRCPGGEGHGNDDSDGGRKQAHELELSIGAGMEDLYGRRWRQSRLNKRHTRHLYSHDEQNKAISASR</sequence>
<dbReference type="EMBL" id="CP144748">
    <property type="protein sequence ID" value="WVZ72293.1"/>
    <property type="molecule type" value="Genomic_DNA"/>
</dbReference>
<gene>
    <name evidence="2" type="ORF">U9M48_020778</name>
</gene>
<protein>
    <submittedName>
        <fullName evidence="2">Uncharacterized protein</fullName>
    </submittedName>
</protein>
<reference evidence="2 3" key="1">
    <citation type="submission" date="2024-02" db="EMBL/GenBank/DDBJ databases">
        <title>High-quality chromosome-scale genome assembly of Pensacola bahiagrass (Paspalum notatum Flugge var. saurae).</title>
        <authorList>
            <person name="Vega J.M."/>
            <person name="Podio M."/>
            <person name="Orjuela J."/>
            <person name="Siena L.A."/>
            <person name="Pessino S.C."/>
            <person name="Combes M.C."/>
            <person name="Mariac C."/>
            <person name="Albertini E."/>
            <person name="Pupilli F."/>
            <person name="Ortiz J.P.A."/>
            <person name="Leblanc O."/>
        </authorList>
    </citation>
    <scope>NUCLEOTIDE SEQUENCE [LARGE SCALE GENOMIC DNA]</scope>
    <source>
        <strain evidence="2">R1</strain>
        <tissue evidence="2">Leaf</tissue>
    </source>
</reference>
<keyword evidence="3" id="KW-1185">Reference proteome</keyword>
<dbReference type="AlphaFoldDB" id="A0AAQ3TEZ6"/>
<feature type="compositionally biased region" description="Low complexity" evidence="1">
    <location>
        <begin position="361"/>
        <end position="375"/>
    </location>
</feature>
<feature type="region of interest" description="Disordered" evidence="1">
    <location>
        <begin position="485"/>
        <end position="507"/>
    </location>
</feature>